<feature type="region of interest" description="Disordered" evidence="1">
    <location>
        <begin position="1"/>
        <end position="53"/>
    </location>
</feature>
<feature type="region of interest" description="Disordered" evidence="1">
    <location>
        <begin position="92"/>
        <end position="113"/>
    </location>
</feature>
<accession>A0ABT4LM59</accession>
<sequence>MSPYEGERDNALSAAQRIAAKHNMTLEEAAAGGVEPEEPKQQPKERKSSYSMSATERVFANSLHLMDTHLQAEKARYEAALRAAYDRGLAKDNEAPKGLASPVKVRSKKPRGMSPRVHASMLLRETQLSLREISGITGLDIYQITAMKLKLRKPAA</sequence>
<dbReference type="Proteomes" id="UP001069802">
    <property type="component" value="Unassembled WGS sequence"/>
</dbReference>
<feature type="compositionally biased region" description="Basic and acidic residues" evidence="1">
    <location>
        <begin position="37"/>
        <end position="48"/>
    </location>
</feature>
<evidence type="ECO:0000256" key="1">
    <source>
        <dbReference type="SAM" id="MobiDB-lite"/>
    </source>
</evidence>
<gene>
    <name evidence="2" type="ORF">O4H49_09705</name>
</gene>
<comment type="caution">
    <text evidence="2">The sequence shown here is derived from an EMBL/GenBank/DDBJ whole genome shotgun (WGS) entry which is preliminary data.</text>
</comment>
<keyword evidence="3" id="KW-1185">Reference proteome</keyword>
<proteinExistence type="predicted"/>
<name>A0ABT4LM59_9PROT</name>
<evidence type="ECO:0000313" key="3">
    <source>
        <dbReference type="Proteomes" id="UP001069802"/>
    </source>
</evidence>
<organism evidence="2 3">
    <name type="scientific">Kiloniella laminariae</name>
    <dbReference type="NCBI Taxonomy" id="454162"/>
    <lineage>
        <taxon>Bacteria</taxon>
        <taxon>Pseudomonadati</taxon>
        <taxon>Pseudomonadota</taxon>
        <taxon>Alphaproteobacteria</taxon>
        <taxon>Rhodospirillales</taxon>
        <taxon>Kiloniellaceae</taxon>
        <taxon>Kiloniella</taxon>
    </lineage>
</organism>
<dbReference type="RefSeq" id="WP_269423233.1">
    <property type="nucleotide sequence ID" value="NZ_JAPWGY010000003.1"/>
</dbReference>
<feature type="compositionally biased region" description="Basic and acidic residues" evidence="1">
    <location>
        <begin position="1"/>
        <end position="10"/>
    </location>
</feature>
<dbReference type="EMBL" id="JAPWGY010000003">
    <property type="protein sequence ID" value="MCZ4281052.1"/>
    <property type="molecule type" value="Genomic_DNA"/>
</dbReference>
<reference evidence="2" key="1">
    <citation type="submission" date="2022-12" db="EMBL/GenBank/DDBJ databases">
        <title>Bacterial isolates from different developmental stages of Nematostella vectensis.</title>
        <authorList>
            <person name="Fraune S."/>
        </authorList>
    </citation>
    <scope>NUCLEOTIDE SEQUENCE</scope>
    <source>
        <strain evidence="2">G21630-S1</strain>
    </source>
</reference>
<evidence type="ECO:0000313" key="2">
    <source>
        <dbReference type="EMBL" id="MCZ4281052.1"/>
    </source>
</evidence>
<protein>
    <submittedName>
        <fullName evidence="2">Uncharacterized protein</fullName>
    </submittedName>
</protein>